<feature type="compositionally biased region" description="Polar residues" evidence="3">
    <location>
        <begin position="22"/>
        <end position="38"/>
    </location>
</feature>
<proteinExistence type="predicted"/>
<reference evidence="4 5" key="1">
    <citation type="submission" date="2021-05" db="EMBL/GenBank/DDBJ databases">
        <title>Genome Assembly of Synthetic Allotetraploid Brassica napus Reveals Homoeologous Exchanges between Subgenomes.</title>
        <authorList>
            <person name="Davis J.T."/>
        </authorList>
    </citation>
    <scope>NUCLEOTIDE SEQUENCE [LARGE SCALE GENOMIC DNA]</scope>
    <source>
        <strain evidence="5">cv. Da-Ae</strain>
        <tissue evidence="4">Seedling</tissue>
    </source>
</reference>
<accession>A0ABQ8DPK8</accession>
<dbReference type="InterPro" id="IPR011990">
    <property type="entry name" value="TPR-like_helical_dom_sf"/>
</dbReference>
<evidence type="ECO:0000313" key="5">
    <source>
        <dbReference type="Proteomes" id="UP000824890"/>
    </source>
</evidence>
<dbReference type="InterPro" id="IPR050421">
    <property type="entry name" value="PPR"/>
</dbReference>
<dbReference type="PROSITE" id="PS51375">
    <property type="entry name" value="PPR"/>
    <property type="match status" value="4"/>
</dbReference>
<dbReference type="EMBL" id="JAGKQM010000003">
    <property type="protein sequence ID" value="KAH0931277.1"/>
    <property type="molecule type" value="Genomic_DNA"/>
</dbReference>
<comment type="caution">
    <text evidence="4">The sequence shown here is derived from an EMBL/GenBank/DDBJ whole genome shotgun (WGS) entry which is preliminary data.</text>
</comment>
<sequence>MNKDRRRSSIHDITSVGDADVSTPQGPITGQNNNNGSTAVAGGANKSAKQAASQPPPGPPPMYGTPTIGQPVTGPLVSAVGTPVSLPAPPHLAFGVSGAPMNMGQMPYTTPRTPTAHSFRLLSGSGVDHRVLSDVVKACASVSELRSGRALHGCVAKLGHLGCNEVSKSVLNMYAKCRRMDDCKKMFRQMNSIDPVVWNIVLTGLSHSCAHETMRFFKGMLFEDEPKPSSVTFAIVLPVCVRLGSAAHNGKVLHSYITKMGLEKDTLVGNALVSMYAKSGFVLPDAYIAFDNIADKDVVSWNAFIAGFSENNMKADALRLFSTMLKEPVEPNYATIANILPVCASMDKSIAYGSGRQIHGYVVQRSWLQSHVNVCNSLVSFYLRVGRIGEAASLFMTMGSKDLVSWNVVIAGYASNCEWSKALKLFQKMVHKGDVSPDSVTIVSILPVCAQLSNLTSGKEIHSYILRRAYLLEDTSVGNALISFYAKFGDTSAAYSAFSLISKKDIISWNAILDAYADTPKHSRFMNLLRHLFDEGIIPDSVTILSIVKFCTNILGVGKVKEVHGYSVKAGLLHNEEEPMLGNALLDAYAKCGYANSGSQDDAQLLFSEMLTTDLTTWSLMVRIYAESCCPSEAIDVFREIQARGMRPNTVTIMNILPVCAQIASLHLLAENTLYGLPLELGDVKGNKVSNAGSVYPGLDLGDGCK</sequence>
<dbReference type="Pfam" id="PF01535">
    <property type="entry name" value="PPR"/>
    <property type="match status" value="3"/>
</dbReference>
<evidence type="ECO:0008006" key="6">
    <source>
        <dbReference type="Google" id="ProtNLM"/>
    </source>
</evidence>
<protein>
    <recommendedName>
        <fullName evidence="6">Pentatricopeptide repeat-containing protein</fullName>
    </recommendedName>
</protein>
<dbReference type="Gene3D" id="1.25.40.10">
    <property type="entry name" value="Tetratricopeptide repeat domain"/>
    <property type="match status" value="5"/>
</dbReference>
<organism evidence="4 5">
    <name type="scientific">Brassica napus</name>
    <name type="common">Rape</name>
    <dbReference type="NCBI Taxonomy" id="3708"/>
    <lineage>
        <taxon>Eukaryota</taxon>
        <taxon>Viridiplantae</taxon>
        <taxon>Streptophyta</taxon>
        <taxon>Embryophyta</taxon>
        <taxon>Tracheophyta</taxon>
        <taxon>Spermatophyta</taxon>
        <taxon>Magnoliopsida</taxon>
        <taxon>eudicotyledons</taxon>
        <taxon>Gunneridae</taxon>
        <taxon>Pentapetalae</taxon>
        <taxon>rosids</taxon>
        <taxon>malvids</taxon>
        <taxon>Brassicales</taxon>
        <taxon>Brassicaceae</taxon>
        <taxon>Brassiceae</taxon>
        <taxon>Brassica</taxon>
    </lineage>
</organism>
<dbReference type="PANTHER" id="PTHR47928">
    <property type="entry name" value="REPEAT-CONTAINING PROTEIN, PUTATIVE-RELATED"/>
    <property type="match status" value="1"/>
</dbReference>
<evidence type="ECO:0000256" key="2">
    <source>
        <dbReference type="PROSITE-ProRule" id="PRU00708"/>
    </source>
</evidence>
<dbReference type="InterPro" id="IPR002885">
    <property type="entry name" value="PPR_rpt"/>
</dbReference>
<feature type="repeat" description="PPR" evidence="2">
    <location>
        <begin position="297"/>
        <end position="331"/>
    </location>
</feature>
<dbReference type="PANTHER" id="PTHR47928:SF146">
    <property type="entry name" value="DYW DOMAIN-CONTAINING PROTEIN"/>
    <property type="match status" value="1"/>
</dbReference>
<evidence type="ECO:0000256" key="3">
    <source>
        <dbReference type="SAM" id="MobiDB-lite"/>
    </source>
</evidence>
<feature type="compositionally biased region" description="Pro residues" evidence="3">
    <location>
        <begin position="54"/>
        <end position="63"/>
    </location>
</feature>
<feature type="repeat" description="PPR" evidence="2">
    <location>
        <begin position="402"/>
        <end position="436"/>
    </location>
</feature>
<keyword evidence="1" id="KW-0677">Repeat</keyword>
<evidence type="ECO:0000313" key="4">
    <source>
        <dbReference type="EMBL" id="KAH0931277.1"/>
    </source>
</evidence>
<evidence type="ECO:0000256" key="1">
    <source>
        <dbReference type="ARBA" id="ARBA00022737"/>
    </source>
</evidence>
<dbReference type="Pfam" id="PF13041">
    <property type="entry name" value="PPR_2"/>
    <property type="match status" value="2"/>
</dbReference>
<name>A0ABQ8DPK8_BRANA</name>
<feature type="repeat" description="PPR" evidence="2">
    <location>
        <begin position="505"/>
        <end position="539"/>
    </location>
</feature>
<keyword evidence="5" id="KW-1185">Reference proteome</keyword>
<dbReference type="NCBIfam" id="TIGR00756">
    <property type="entry name" value="PPR"/>
    <property type="match status" value="3"/>
</dbReference>
<feature type="repeat" description="PPR" evidence="2">
    <location>
        <begin position="614"/>
        <end position="648"/>
    </location>
</feature>
<feature type="region of interest" description="Disordered" evidence="3">
    <location>
        <begin position="1"/>
        <end position="70"/>
    </location>
</feature>
<gene>
    <name evidence="4" type="ORF">HID58_008394</name>
</gene>
<dbReference type="Proteomes" id="UP000824890">
    <property type="component" value="Unassembled WGS sequence"/>
</dbReference>
<feature type="compositionally biased region" description="Basic and acidic residues" evidence="3">
    <location>
        <begin position="1"/>
        <end position="10"/>
    </location>
</feature>